<dbReference type="GO" id="GO:0005634">
    <property type="term" value="C:nucleus"/>
    <property type="evidence" value="ECO:0007669"/>
    <property type="project" value="UniProtKB-SubCell"/>
</dbReference>
<evidence type="ECO:0000256" key="3">
    <source>
        <dbReference type="ARBA" id="ARBA00022801"/>
    </source>
</evidence>
<evidence type="ECO:0000256" key="5">
    <source>
        <dbReference type="ARBA" id="ARBA00023204"/>
    </source>
</evidence>
<comment type="subcellular location">
    <subcellularLocation>
        <location evidence="7">Mitochondrion</location>
    </subcellularLocation>
    <subcellularLocation>
        <location evidence="7">Nucleus</location>
    </subcellularLocation>
</comment>
<dbReference type="CDD" id="cd10027">
    <property type="entry name" value="UDG-F1-like"/>
    <property type="match status" value="1"/>
</dbReference>
<keyword evidence="3 7" id="KW-0378">Hydrolase</keyword>
<evidence type="ECO:0000256" key="7">
    <source>
        <dbReference type="HAMAP-Rule" id="MF_03166"/>
    </source>
</evidence>
<evidence type="ECO:0000256" key="2">
    <source>
        <dbReference type="ARBA" id="ARBA00022763"/>
    </source>
</evidence>
<dbReference type="eggNOG" id="KOG2994">
    <property type="taxonomic scope" value="Eukaryota"/>
</dbReference>
<dbReference type="InParanoid" id="I2H2Q0"/>
<dbReference type="InterPro" id="IPR005122">
    <property type="entry name" value="Uracil-DNA_glycosylase-like"/>
</dbReference>
<comment type="similarity">
    <text evidence="1 7">Belongs to the uracil-DNA glycosylase (UDG) superfamily. UNG family.</text>
</comment>
<feature type="compositionally biased region" description="Basic and acidic residues" evidence="8">
    <location>
        <begin position="21"/>
        <end position="32"/>
    </location>
</feature>
<keyword evidence="4 7" id="KW-0496">Mitochondrion</keyword>
<dbReference type="PANTHER" id="PTHR11264:SF0">
    <property type="entry name" value="URACIL-DNA GLYCOSYLASE"/>
    <property type="match status" value="1"/>
</dbReference>
<sequence>MTTTKNTKKRQITISEFFGPKESKKVKTEKHTKTSAQNLDSKNNENEKNSKRKSGINLPKKNYFRTPLEPNVSNLLELELTTLDNSWFTRLEDEIKKPYFIKLKEFLLRSQKQSIIFPPPGDIYSWSRLTPFDKVNVVIIGQDPYHNHNQAHGLAFSVKKPTPAPPSLKNIYKELQKNYNGFVIDNKFGDLTPWAKQGVLLLNTTLTVMAHNANSHSKQGWDIFTRRVVELLIEDREKNNRGLCFLLWGSNAIKLVENILKSSKTNKLRNHNIKIFKSVHPSPLSASRGFFGNNHFKQINSWLYDEQHLPMIDWSVVPDTKLLEVEKANAELRNPTK</sequence>
<dbReference type="PANTHER" id="PTHR11264">
    <property type="entry name" value="URACIL-DNA GLYCOSYLASE"/>
    <property type="match status" value="1"/>
</dbReference>
<name>I2H2Q0_HENB6</name>
<feature type="active site" description="Proton acceptor" evidence="7">
    <location>
        <position position="143"/>
    </location>
</feature>
<evidence type="ECO:0000256" key="6">
    <source>
        <dbReference type="ARBA" id="ARBA00023242"/>
    </source>
</evidence>
<protein>
    <recommendedName>
        <fullName evidence="7">Uracil-DNA glycosylase</fullName>
        <shortName evidence="7">UDG</shortName>
        <ecNumber evidence="7">3.2.2.27</ecNumber>
    </recommendedName>
</protein>
<dbReference type="FunCoup" id="I2H2Q0">
    <property type="interactions" value="332"/>
</dbReference>
<dbReference type="AlphaFoldDB" id="I2H2Q0"/>
<comment type="function">
    <text evidence="7">Excises uracil residues from the DNA which can arise as a result of misincorporation of dUMP residues by DNA polymerase or due to deamination of cytosine.</text>
</comment>
<dbReference type="SUPFAM" id="SSF52141">
    <property type="entry name" value="Uracil-DNA glycosylase-like"/>
    <property type="match status" value="1"/>
</dbReference>
<gene>
    <name evidence="10" type="primary">TBLA0D01450</name>
    <name evidence="7" type="synonym">UNG1</name>
    <name evidence="10" type="ORF">TBLA_0D01450</name>
</gene>
<feature type="domain" description="Uracil-DNA glycosylase-like" evidence="9">
    <location>
        <begin position="128"/>
        <end position="303"/>
    </location>
</feature>
<dbReference type="HOGENOM" id="CLU_032162_2_2_1"/>
<dbReference type="Proteomes" id="UP000002866">
    <property type="component" value="Chromosome 4"/>
</dbReference>
<feature type="region of interest" description="Disordered" evidence="8">
    <location>
        <begin position="21"/>
        <end position="62"/>
    </location>
</feature>
<dbReference type="STRING" id="1071380.I2H2Q0"/>
<dbReference type="HAMAP" id="MF_00148">
    <property type="entry name" value="UDG"/>
    <property type="match status" value="1"/>
</dbReference>
<dbReference type="KEGG" id="tbl:TBLA_0D01450"/>
<proteinExistence type="inferred from homology"/>
<dbReference type="GO" id="GO:0004844">
    <property type="term" value="F:uracil DNA N-glycosylase activity"/>
    <property type="evidence" value="ECO:0007669"/>
    <property type="project" value="UniProtKB-UniRule"/>
</dbReference>
<comment type="catalytic activity">
    <reaction evidence="7">
        <text>Hydrolyzes single-stranded DNA or mismatched double-stranded DNA and polynucleotides, releasing free uracil.</text>
        <dbReference type="EC" id="3.2.2.27"/>
    </reaction>
</comment>
<keyword evidence="11" id="KW-1185">Reference proteome</keyword>
<keyword evidence="2 7" id="KW-0227">DNA damage</keyword>
<dbReference type="NCBIfam" id="TIGR00628">
    <property type="entry name" value="ung"/>
    <property type="match status" value="1"/>
</dbReference>
<evidence type="ECO:0000259" key="9">
    <source>
        <dbReference type="SMART" id="SM00986"/>
    </source>
</evidence>
<dbReference type="FunFam" id="3.40.470.10:FF:000007">
    <property type="entry name" value="Uracil-DNA glycosylase"/>
    <property type="match status" value="1"/>
</dbReference>
<dbReference type="EMBL" id="HE806319">
    <property type="protein sequence ID" value="CCH60652.1"/>
    <property type="molecule type" value="Genomic_DNA"/>
</dbReference>
<evidence type="ECO:0000256" key="1">
    <source>
        <dbReference type="ARBA" id="ARBA00008184"/>
    </source>
</evidence>
<dbReference type="OrthoDB" id="10031947at2759"/>
<evidence type="ECO:0000313" key="10">
    <source>
        <dbReference type="EMBL" id="CCH60652.1"/>
    </source>
</evidence>
<dbReference type="SMART" id="SM00986">
    <property type="entry name" value="UDG"/>
    <property type="match status" value="1"/>
</dbReference>
<dbReference type="InterPro" id="IPR002043">
    <property type="entry name" value="UDG_fam1"/>
</dbReference>
<dbReference type="GO" id="GO:0097510">
    <property type="term" value="P:base-excision repair, AP site formation via deaminated base removal"/>
    <property type="evidence" value="ECO:0007669"/>
    <property type="project" value="TreeGrafter"/>
</dbReference>
<dbReference type="RefSeq" id="XP_004180171.1">
    <property type="nucleotide sequence ID" value="XM_004180123.1"/>
</dbReference>
<dbReference type="NCBIfam" id="NF003592">
    <property type="entry name" value="PRK05254.1-5"/>
    <property type="match status" value="1"/>
</dbReference>
<dbReference type="SMART" id="SM00987">
    <property type="entry name" value="UreE_C"/>
    <property type="match status" value="1"/>
</dbReference>
<dbReference type="OMA" id="PDNGYLM"/>
<organism evidence="10 11">
    <name type="scientific">Henningerozyma blattae (strain ATCC 34711 / CBS 6284 / DSM 70876 / NBRC 10599 / NRRL Y-10934 / UCD 77-7)</name>
    <name type="common">Yeast</name>
    <name type="synonym">Tetrapisispora blattae</name>
    <dbReference type="NCBI Taxonomy" id="1071380"/>
    <lineage>
        <taxon>Eukaryota</taxon>
        <taxon>Fungi</taxon>
        <taxon>Dikarya</taxon>
        <taxon>Ascomycota</taxon>
        <taxon>Saccharomycotina</taxon>
        <taxon>Saccharomycetes</taxon>
        <taxon>Saccharomycetales</taxon>
        <taxon>Saccharomycetaceae</taxon>
        <taxon>Henningerozyma</taxon>
    </lineage>
</organism>
<dbReference type="NCBIfam" id="NF003589">
    <property type="entry name" value="PRK05254.1-2"/>
    <property type="match status" value="1"/>
</dbReference>
<dbReference type="GO" id="GO:0005739">
    <property type="term" value="C:mitochondrion"/>
    <property type="evidence" value="ECO:0007669"/>
    <property type="project" value="UniProtKB-SubCell"/>
</dbReference>
<evidence type="ECO:0000256" key="4">
    <source>
        <dbReference type="ARBA" id="ARBA00023128"/>
    </source>
</evidence>
<keyword evidence="6 7" id="KW-0539">Nucleus</keyword>
<dbReference type="InterPro" id="IPR036895">
    <property type="entry name" value="Uracil-DNA_glycosylase-like_sf"/>
</dbReference>
<dbReference type="EC" id="3.2.2.27" evidence="7"/>
<dbReference type="Gene3D" id="3.40.470.10">
    <property type="entry name" value="Uracil-DNA glycosylase-like domain"/>
    <property type="match status" value="1"/>
</dbReference>
<reference evidence="10 11" key="1">
    <citation type="journal article" date="2011" name="Proc. Natl. Acad. Sci. U.S.A.">
        <title>Evolutionary erosion of yeast sex chromosomes by mating-type switching accidents.</title>
        <authorList>
            <person name="Gordon J.L."/>
            <person name="Armisen D."/>
            <person name="Proux-Wera E."/>
            <person name="Oheigeartaigh S.S."/>
            <person name="Byrne K.P."/>
            <person name="Wolfe K.H."/>
        </authorList>
    </citation>
    <scope>NUCLEOTIDE SEQUENCE [LARGE SCALE GENOMIC DNA]</scope>
    <source>
        <strain evidence="11">ATCC 34711 / CBS 6284 / DSM 70876 / NBRC 10599 / NRRL Y-10934 / UCD 77-7</strain>
    </source>
</reference>
<dbReference type="GeneID" id="14495688"/>
<evidence type="ECO:0000256" key="8">
    <source>
        <dbReference type="SAM" id="MobiDB-lite"/>
    </source>
</evidence>
<accession>I2H2Q0</accession>
<keyword evidence="5 7" id="KW-0234">DNA repair</keyword>
<dbReference type="NCBIfam" id="NF003588">
    <property type="entry name" value="PRK05254.1-1"/>
    <property type="match status" value="1"/>
</dbReference>
<evidence type="ECO:0000313" key="11">
    <source>
        <dbReference type="Proteomes" id="UP000002866"/>
    </source>
</evidence>
<dbReference type="Pfam" id="PF03167">
    <property type="entry name" value="UDG"/>
    <property type="match status" value="1"/>
</dbReference>